<organism evidence="1 2">
    <name type="scientific">Loa loa</name>
    <name type="common">Eye worm</name>
    <name type="synonym">Filaria loa</name>
    <dbReference type="NCBI Taxonomy" id="7209"/>
    <lineage>
        <taxon>Eukaryota</taxon>
        <taxon>Metazoa</taxon>
        <taxon>Ecdysozoa</taxon>
        <taxon>Nematoda</taxon>
        <taxon>Chromadorea</taxon>
        <taxon>Rhabditida</taxon>
        <taxon>Spirurina</taxon>
        <taxon>Spiruromorpha</taxon>
        <taxon>Filarioidea</taxon>
        <taxon>Onchocercidae</taxon>
        <taxon>Loa</taxon>
    </lineage>
</organism>
<reference evidence="1" key="1">
    <citation type="submission" date="2012-04" db="EMBL/GenBank/DDBJ databases">
        <title>The Genome Sequence of Loa loa.</title>
        <authorList>
            <consortium name="The Broad Institute Genome Sequencing Platform"/>
            <consortium name="Broad Institute Genome Sequencing Center for Infectious Disease"/>
            <person name="Nutman T.B."/>
            <person name="Fink D.L."/>
            <person name="Russ C."/>
            <person name="Young S."/>
            <person name="Zeng Q."/>
            <person name="Gargeya S."/>
            <person name="Alvarado L."/>
            <person name="Berlin A."/>
            <person name="Chapman S.B."/>
            <person name="Chen Z."/>
            <person name="Freedman E."/>
            <person name="Gellesch M."/>
            <person name="Goldberg J."/>
            <person name="Griggs A."/>
            <person name="Gujja S."/>
            <person name="Heilman E.R."/>
            <person name="Heiman D."/>
            <person name="Howarth C."/>
            <person name="Mehta T."/>
            <person name="Neiman D."/>
            <person name="Pearson M."/>
            <person name="Roberts A."/>
            <person name="Saif S."/>
            <person name="Shea T."/>
            <person name="Shenoy N."/>
            <person name="Sisk P."/>
            <person name="Stolte C."/>
            <person name="Sykes S."/>
            <person name="White J."/>
            <person name="Yandava C."/>
            <person name="Haas B."/>
            <person name="Henn M.R."/>
            <person name="Nusbaum C."/>
            <person name="Birren B."/>
        </authorList>
    </citation>
    <scope>NUCLEOTIDE SEQUENCE [LARGE SCALE GENOMIC DNA]</scope>
</reference>
<dbReference type="GO" id="GO:0035556">
    <property type="term" value="P:intracellular signal transduction"/>
    <property type="evidence" value="ECO:0007669"/>
    <property type="project" value="TreeGrafter"/>
</dbReference>
<dbReference type="PANTHER" id="PTHR24419">
    <property type="entry name" value="INTERLEUKIN-1 RECEPTOR-ASSOCIATED KINASE"/>
    <property type="match status" value="1"/>
</dbReference>
<dbReference type="GO" id="GO:0072354">
    <property type="term" value="F:histone H3T3 kinase activity"/>
    <property type="evidence" value="ECO:0007669"/>
    <property type="project" value="TreeGrafter"/>
</dbReference>
<dbReference type="Gene3D" id="1.10.510.10">
    <property type="entry name" value="Transferase(Phosphotransferase) domain 1"/>
    <property type="match status" value="1"/>
</dbReference>
<dbReference type="InterPro" id="IPR011009">
    <property type="entry name" value="Kinase-like_dom_sf"/>
</dbReference>
<dbReference type="AlphaFoldDB" id="A0A1I7VC21"/>
<keyword evidence="1" id="KW-1185">Reference proteome</keyword>
<protein>
    <submittedName>
        <fullName evidence="2">Protein kinase domain-containing protein</fullName>
    </submittedName>
</protein>
<accession>A0A1I7VC21</accession>
<dbReference type="SUPFAM" id="SSF56112">
    <property type="entry name" value="Protein kinase-like (PK-like)"/>
    <property type="match status" value="1"/>
</dbReference>
<sequence>MLYKLVSRRSCKLIALKELADLSQVEDGYSTEGFVQLKGAMVVKGRYPSSMINAWKQYKRSMKSDKITTMLQAYSIVYQLFMAIAVAEIRLSFEHRDLNSGNVLITSADWHDIISMILEASLTARKYTYMHTVPESKS</sequence>
<evidence type="ECO:0000313" key="2">
    <source>
        <dbReference type="WBParaSite" id="EN70_12103"/>
    </source>
</evidence>
<proteinExistence type="predicted"/>
<dbReference type="PANTHER" id="PTHR24419:SF18">
    <property type="entry name" value="SERINE_THREONINE-PROTEIN KINASE HASPIN"/>
    <property type="match status" value="1"/>
</dbReference>
<reference evidence="2" key="2">
    <citation type="submission" date="2016-11" db="UniProtKB">
        <authorList>
            <consortium name="WormBaseParasite"/>
        </authorList>
    </citation>
    <scope>IDENTIFICATION</scope>
</reference>
<dbReference type="GO" id="GO:0005737">
    <property type="term" value="C:cytoplasm"/>
    <property type="evidence" value="ECO:0007669"/>
    <property type="project" value="TreeGrafter"/>
</dbReference>
<dbReference type="WBParaSite" id="EN70_12103">
    <property type="protein sequence ID" value="EN70_12103"/>
    <property type="gene ID" value="EN70_12103"/>
</dbReference>
<evidence type="ECO:0000313" key="1">
    <source>
        <dbReference type="Proteomes" id="UP000095285"/>
    </source>
</evidence>
<dbReference type="GO" id="GO:0000278">
    <property type="term" value="P:mitotic cell cycle"/>
    <property type="evidence" value="ECO:0007669"/>
    <property type="project" value="TreeGrafter"/>
</dbReference>
<name>A0A1I7VC21_LOALO</name>
<dbReference type="Proteomes" id="UP000095285">
    <property type="component" value="Unassembled WGS sequence"/>
</dbReference>
<dbReference type="GO" id="GO:0005634">
    <property type="term" value="C:nucleus"/>
    <property type="evidence" value="ECO:0007669"/>
    <property type="project" value="TreeGrafter"/>
</dbReference>
<dbReference type="Pfam" id="PF12330">
    <property type="entry name" value="Haspin_kinase"/>
    <property type="match status" value="1"/>
</dbReference>